<gene>
    <name evidence="1" type="ORF">NPIL_95681</name>
</gene>
<dbReference type="EMBL" id="BMAW01121790">
    <property type="protein sequence ID" value="GFT95677.1"/>
    <property type="molecule type" value="Genomic_DNA"/>
</dbReference>
<comment type="caution">
    <text evidence="1">The sequence shown here is derived from an EMBL/GenBank/DDBJ whole genome shotgun (WGS) entry which is preliminary data.</text>
</comment>
<protein>
    <submittedName>
        <fullName evidence="1">Uncharacterized protein</fullName>
    </submittedName>
</protein>
<evidence type="ECO:0000313" key="2">
    <source>
        <dbReference type="Proteomes" id="UP000887013"/>
    </source>
</evidence>
<sequence>MDSMYPVQLAVAELEEKVSSGGFKPSFSEALILIPTLWGGGGGYLRNKDYEWWIRSYERQDDSRIG</sequence>
<evidence type="ECO:0000313" key="1">
    <source>
        <dbReference type="EMBL" id="GFT95677.1"/>
    </source>
</evidence>
<keyword evidence="2" id="KW-1185">Reference proteome</keyword>
<name>A0A8X6Q2I5_NEPPI</name>
<accession>A0A8X6Q2I5</accession>
<dbReference type="AlphaFoldDB" id="A0A8X6Q2I5"/>
<dbReference type="Proteomes" id="UP000887013">
    <property type="component" value="Unassembled WGS sequence"/>
</dbReference>
<proteinExistence type="predicted"/>
<organism evidence="1 2">
    <name type="scientific">Nephila pilipes</name>
    <name type="common">Giant wood spider</name>
    <name type="synonym">Nephila maculata</name>
    <dbReference type="NCBI Taxonomy" id="299642"/>
    <lineage>
        <taxon>Eukaryota</taxon>
        <taxon>Metazoa</taxon>
        <taxon>Ecdysozoa</taxon>
        <taxon>Arthropoda</taxon>
        <taxon>Chelicerata</taxon>
        <taxon>Arachnida</taxon>
        <taxon>Araneae</taxon>
        <taxon>Araneomorphae</taxon>
        <taxon>Entelegynae</taxon>
        <taxon>Araneoidea</taxon>
        <taxon>Nephilidae</taxon>
        <taxon>Nephila</taxon>
    </lineage>
</organism>
<reference evidence="1" key="1">
    <citation type="submission" date="2020-08" db="EMBL/GenBank/DDBJ databases">
        <title>Multicomponent nature underlies the extraordinary mechanical properties of spider dragline silk.</title>
        <authorList>
            <person name="Kono N."/>
            <person name="Nakamura H."/>
            <person name="Mori M."/>
            <person name="Yoshida Y."/>
            <person name="Ohtoshi R."/>
            <person name="Malay A.D."/>
            <person name="Moran D.A.P."/>
            <person name="Tomita M."/>
            <person name="Numata K."/>
            <person name="Arakawa K."/>
        </authorList>
    </citation>
    <scope>NUCLEOTIDE SEQUENCE</scope>
</reference>